<reference evidence="2 3" key="1">
    <citation type="submission" date="2018-10" db="EMBL/GenBank/DDBJ databases">
        <title>Genomic Encyclopedia of Archaeal and Bacterial Type Strains, Phase II (KMG-II): from individual species to whole genera.</title>
        <authorList>
            <person name="Goeker M."/>
        </authorList>
    </citation>
    <scope>NUCLEOTIDE SEQUENCE [LARGE SCALE GENOMIC DNA]</scope>
    <source>
        <strain evidence="2 3">DSM 19839</strain>
    </source>
</reference>
<organism evidence="2 3">
    <name type="scientific">Gillisia mitskevichiae</name>
    <dbReference type="NCBI Taxonomy" id="270921"/>
    <lineage>
        <taxon>Bacteria</taxon>
        <taxon>Pseudomonadati</taxon>
        <taxon>Bacteroidota</taxon>
        <taxon>Flavobacteriia</taxon>
        <taxon>Flavobacteriales</taxon>
        <taxon>Flavobacteriaceae</taxon>
        <taxon>Gillisia</taxon>
    </lineage>
</organism>
<dbReference type="RefSeq" id="WP_121346583.1">
    <property type="nucleotide sequence ID" value="NZ_RBLG01000004.1"/>
</dbReference>
<dbReference type="EMBL" id="RBLG01000004">
    <property type="protein sequence ID" value="RKS45122.1"/>
    <property type="molecule type" value="Genomic_DNA"/>
</dbReference>
<sequence>MNPEDQNQEKNKLHFEALYANYPISNILHWINNLDSFLDFATTTETSWFGLYQTNFREKIKGKKVLEMGCGDCTNAAVMAALGAEVYANDIASASGEIVRKLNENYNFKHPIIFVEGDFLENNLPSKSFDFVVGKAFLHHLTIPVEKLFLKETVRLLKPDGEARFFEPAVNSKILDEIRWHIPIGGRPSKFNKSAFAKWKESDPHPDRSFSSNHWEKAGKEFFKEVEIIPVGTLERFSRLFGWGKRRNKFKQWALKSEHLLPDFLNKPFTRSQLIVYRKSRDGVTL</sequence>
<gene>
    <name evidence="2" type="ORF">BC962_2798</name>
</gene>
<name>A0A495P7D5_9FLAO</name>
<evidence type="ECO:0000313" key="3">
    <source>
        <dbReference type="Proteomes" id="UP000276282"/>
    </source>
</evidence>
<dbReference type="GO" id="GO:0008757">
    <property type="term" value="F:S-adenosylmethionine-dependent methyltransferase activity"/>
    <property type="evidence" value="ECO:0007669"/>
    <property type="project" value="InterPro"/>
</dbReference>
<keyword evidence="2" id="KW-0489">Methyltransferase</keyword>
<proteinExistence type="predicted"/>
<dbReference type="CDD" id="cd02440">
    <property type="entry name" value="AdoMet_MTases"/>
    <property type="match status" value="1"/>
</dbReference>
<keyword evidence="3" id="KW-1185">Reference proteome</keyword>
<feature type="domain" description="Methyltransferase type 11" evidence="1">
    <location>
        <begin position="66"/>
        <end position="163"/>
    </location>
</feature>
<dbReference type="GO" id="GO:0032259">
    <property type="term" value="P:methylation"/>
    <property type="evidence" value="ECO:0007669"/>
    <property type="project" value="UniProtKB-KW"/>
</dbReference>
<dbReference type="Gene3D" id="3.40.50.150">
    <property type="entry name" value="Vaccinia Virus protein VP39"/>
    <property type="match status" value="1"/>
</dbReference>
<evidence type="ECO:0000259" key="1">
    <source>
        <dbReference type="Pfam" id="PF08241"/>
    </source>
</evidence>
<dbReference type="InterPro" id="IPR029063">
    <property type="entry name" value="SAM-dependent_MTases_sf"/>
</dbReference>
<dbReference type="Pfam" id="PF08241">
    <property type="entry name" value="Methyltransf_11"/>
    <property type="match status" value="1"/>
</dbReference>
<dbReference type="AlphaFoldDB" id="A0A495P7D5"/>
<accession>A0A495P7D5</accession>
<dbReference type="OrthoDB" id="9770553at2"/>
<dbReference type="Proteomes" id="UP000276282">
    <property type="component" value="Unassembled WGS sequence"/>
</dbReference>
<evidence type="ECO:0000313" key="2">
    <source>
        <dbReference type="EMBL" id="RKS45122.1"/>
    </source>
</evidence>
<dbReference type="PANTHER" id="PTHR43861">
    <property type="entry name" value="TRANS-ACONITATE 2-METHYLTRANSFERASE-RELATED"/>
    <property type="match status" value="1"/>
</dbReference>
<dbReference type="InterPro" id="IPR013216">
    <property type="entry name" value="Methyltransf_11"/>
</dbReference>
<comment type="caution">
    <text evidence="2">The sequence shown here is derived from an EMBL/GenBank/DDBJ whole genome shotgun (WGS) entry which is preliminary data.</text>
</comment>
<protein>
    <submittedName>
        <fullName evidence="2">Methyltransferase family protein</fullName>
    </submittedName>
</protein>
<dbReference type="SUPFAM" id="SSF53335">
    <property type="entry name" value="S-adenosyl-L-methionine-dependent methyltransferases"/>
    <property type="match status" value="1"/>
</dbReference>
<keyword evidence="2" id="KW-0808">Transferase</keyword>